<evidence type="ECO:0000256" key="2">
    <source>
        <dbReference type="ARBA" id="ARBA00022801"/>
    </source>
</evidence>
<dbReference type="SUPFAM" id="SSF53474">
    <property type="entry name" value="alpha/beta-Hydrolases"/>
    <property type="match status" value="1"/>
</dbReference>
<organism evidence="6 7">
    <name type="scientific">Discina gigas</name>
    <dbReference type="NCBI Taxonomy" id="1032678"/>
    <lineage>
        <taxon>Eukaryota</taxon>
        <taxon>Fungi</taxon>
        <taxon>Dikarya</taxon>
        <taxon>Ascomycota</taxon>
        <taxon>Pezizomycotina</taxon>
        <taxon>Pezizomycetes</taxon>
        <taxon>Pezizales</taxon>
        <taxon>Discinaceae</taxon>
        <taxon>Discina</taxon>
    </lineage>
</organism>
<evidence type="ECO:0000313" key="6">
    <source>
        <dbReference type="EMBL" id="KAL0630931.1"/>
    </source>
</evidence>
<keyword evidence="2" id="KW-0378">Hydrolase</keyword>
<dbReference type="PANTHER" id="PTHR10272:SF14">
    <property type="entry name" value="PAF ACETYLHYDROLASE FAMILY PROTEIN"/>
    <property type="match status" value="1"/>
</dbReference>
<evidence type="ECO:0000313" key="7">
    <source>
        <dbReference type="Proteomes" id="UP001447188"/>
    </source>
</evidence>
<dbReference type="InterPro" id="IPR029058">
    <property type="entry name" value="AB_hydrolase_fold"/>
</dbReference>
<gene>
    <name evidence="6" type="ORF">Q9L58_010219</name>
</gene>
<comment type="caution">
    <text evidence="6">The sequence shown here is derived from an EMBL/GenBank/DDBJ whole genome shotgun (WGS) entry which is preliminary data.</text>
</comment>
<proteinExistence type="predicted"/>
<keyword evidence="3" id="KW-0442">Lipid degradation</keyword>
<keyword evidence="7" id="KW-1185">Reference proteome</keyword>
<dbReference type="PANTHER" id="PTHR10272">
    <property type="entry name" value="PLATELET-ACTIVATING FACTOR ACETYLHYDROLASE"/>
    <property type="match status" value="1"/>
</dbReference>
<evidence type="ECO:0000256" key="5">
    <source>
        <dbReference type="SAM" id="SignalP"/>
    </source>
</evidence>
<feature type="chain" id="PRO_5046698901" description="1-alkyl-2-acetylglycerophosphocholine esterase" evidence="5">
    <location>
        <begin position="21"/>
        <end position="374"/>
    </location>
</feature>
<evidence type="ECO:0000256" key="3">
    <source>
        <dbReference type="ARBA" id="ARBA00022963"/>
    </source>
</evidence>
<dbReference type="Pfam" id="PF03403">
    <property type="entry name" value="PAF-AH_p_II"/>
    <property type="match status" value="1"/>
</dbReference>
<evidence type="ECO:0000256" key="1">
    <source>
        <dbReference type="ARBA" id="ARBA00013201"/>
    </source>
</evidence>
<accession>A0ABR3G541</accession>
<sequence>MAYLSHILTLVVYYLFAVNATGLTLPPPTGKHDVGTIELELVDHSRINPFAGNSSSPGPRAFMVQLFYPAKNAHKYPLAPYMGPGTAAFYDLGFGLPNGTMSLIQTNSHTGAPIKSSGDTQLILFSTGYGVSRTLYTTLAENLASHGYLVASIDHPYDATVVEFPDGSLINLDTTVNMDDPATVLKILDIRVKDTQFTLDLLRSNLTKSIPGVRTRLKIQETGMFGHSLGGATAAELMLTECRISGGLDLDGSIQGEAIEKGLSKPFLLMGVPSHNLDSDPSWASFWAHLTGWRRSLVLAGAEHFTYSDMPPVAALFGFVPDALASVLGTIDGTRANELERAYILAFFNFVLRGESDSLFDGPSPLYPEISFQS</sequence>
<dbReference type="Proteomes" id="UP001447188">
    <property type="component" value="Unassembled WGS sequence"/>
</dbReference>
<dbReference type="Gene3D" id="3.40.50.1820">
    <property type="entry name" value="alpha/beta hydrolase"/>
    <property type="match status" value="1"/>
</dbReference>
<feature type="signal peptide" evidence="5">
    <location>
        <begin position="1"/>
        <end position="20"/>
    </location>
</feature>
<keyword evidence="5" id="KW-0732">Signal</keyword>
<dbReference type="EC" id="3.1.1.47" evidence="1"/>
<name>A0ABR3G541_9PEZI</name>
<reference evidence="6 7" key="1">
    <citation type="submission" date="2024-02" db="EMBL/GenBank/DDBJ databases">
        <title>Discinaceae phylogenomics.</title>
        <authorList>
            <person name="Dirks A.C."/>
            <person name="James T.Y."/>
        </authorList>
    </citation>
    <scope>NUCLEOTIDE SEQUENCE [LARGE SCALE GENOMIC DNA]</scope>
    <source>
        <strain evidence="6 7">ACD0624</strain>
    </source>
</reference>
<protein>
    <recommendedName>
        <fullName evidence="1">1-alkyl-2-acetylglycerophosphocholine esterase</fullName>
        <ecNumber evidence="1">3.1.1.47</ecNumber>
    </recommendedName>
</protein>
<dbReference type="EMBL" id="JBBBZM010000338">
    <property type="protein sequence ID" value="KAL0630931.1"/>
    <property type="molecule type" value="Genomic_DNA"/>
</dbReference>
<evidence type="ECO:0000256" key="4">
    <source>
        <dbReference type="ARBA" id="ARBA00023098"/>
    </source>
</evidence>
<keyword evidence="4" id="KW-0443">Lipid metabolism</keyword>